<dbReference type="InterPro" id="IPR032675">
    <property type="entry name" value="LRR_dom_sf"/>
</dbReference>
<evidence type="ECO:0000313" key="2">
    <source>
        <dbReference type="EMBL" id="KAF2767182.1"/>
    </source>
</evidence>
<evidence type="ECO:0000313" key="3">
    <source>
        <dbReference type="Proteomes" id="UP000799436"/>
    </source>
</evidence>
<feature type="compositionally biased region" description="Basic residues" evidence="1">
    <location>
        <begin position="75"/>
        <end position="87"/>
    </location>
</feature>
<feature type="region of interest" description="Disordered" evidence="1">
    <location>
        <begin position="25"/>
        <end position="90"/>
    </location>
</feature>
<dbReference type="OrthoDB" id="3210378at2759"/>
<evidence type="ECO:0008006" key="4">
    <source>
        <dbReference type="Google" id="ProtNLM"/>
    </source>
</evidence>
<dbReference type="Proteomes" id="UP000799436">
    <property type="component" value="Unassembled WGS sequence"/>
</dbReference>
<accession>A0A6G1L3L8</accession>
<dbReference type="AlphaFoldDB" id="A0A6G1L3L8"/>
<dbReference type="EMBL" id="ML995860">
    <property type="protein sequence ID" value="KAF2767182.1"/>
    <property type="molecule type" value="Genomic_DNA"/>
</dbReference>
<sequence length="601" mass="68887">MSQYRTEPSSNRFVQFHITSDDIQVRPTSQVPVIPERKSSQHKTRPVTPRERRAGSYNFNFTPHLAPTSWEHRRSTGRPRTQRRLRRDSKPLPRQVFEQLPREIYHCILEQLATLHTRGTDVDVVGLQTDFKSLLLVNKRWYRLAREYLYREIWLPSNDELPRKAFSFRSRTRLKLLLKTLRDNNAFATMVRDLRVTADLASALDSPKTRKAAYDIVLDIMKMCPNIESFSGYQPSLNDDISSKLIEVLTRCQSLRAHAWNMRDAQLGSGKLTRFTTMDFLEAHNDWEHLETLCICSAENLVLGPGMISDALRRLSSLKHLMLADLNRHDFHNGTLLDLPALRSLRLEHVTGITAHGLEHFSRGRASSSLERLSLVGLELTSLRVIQTLFTNLSRLKIFTFVQDTAPEPHSGIEAATRSQDLASRSLQYLHWDVLPPSTATSLIAHSIAAGTLPFLTKIKIPCDYTGSIQALCRPVAQDPLIPTDLELLSRFYASGKHHERFLRLSQIEAQLRIRESRAQPSFNVVVEDEDGRISEKHVIGSYLGNMESRIEYCLEPDVEGSHYALVDFGDVDAPKWLYERQNEMERSVKGEQILDLRSLF</sequence>
<proteinExistence type="predicted"/>
<protein>
    <recommendedName>
        <fullName evidence="4">F-box domain-containing protein</fullName>
    </recommendedName>
</protein>
<keyword evidence="3" id="KW-1185">Reference proteome</keyword>
<name>A0A6G1L3L8_9PEZI</name>
<reference evidence="2" key="1">
    <citation type="journal article" date="2020" name="Stud. Mycol.">
        <title>101 Dothideomycetes genomes: a test case for predicting lifestyles and emergence of pathogens.</title>
        <authorList>
            <person name="Haridas S."/>
            <person name="Albert R."/>
            <person name="Binder M."/>
            <person name="Bloem J."/>
            <person name="Labutti K."/>
            <person name="Salamov A."/>
            <person name="Andreopoulos B."/>
            <person name="Baker S."/>
            <person name="Barry K."/>
            <person name="Bills G."/>
            <person name="Bluhm B."/>
            <person name="Cannon C."/>
            <person name="Castanera R."/>
            <person name="Culley D."/>
            <person name="Daum C."/>
            <person name="Ezra D."/>
            <person name="Gonzalez J."/>
            <person name="Henrissat B."/>
            <person name="Kuo A."/>
            <person name="Liang C."/>
            <person name="Lipzen A."/>
            <person name="Lutzoni F."/>
            <person name="Magnuson J."/>
            <person name="Mondo S."/>
            <person name="Nolan M."/>
            <person name="Ohm R."/>
            <person name="Pangilinan J."/>
            <person name="Park H.-J."/>
            <person name="Ramirez L."/>
            <person name="Alfaro M."/>
            <person name="Sun H."/>
            <person name="Tritt A."/>
            <person name="Yoshinaga Y."/>
            <person name="Zwiers L.-H."/>
            <person name="Turgeon B."/>
            <person name="Goodwin S."/>
            <person name="Spatafora J."/>
            <person name="Crous P."/>
            <person name="Grigoriev I."/>
        </authorList>
    </citation>
    <scope>NUCLEOTIDE SEQUENCE</scope>
    <source>
        <strain evidence="2">CBS 116005</strain>
    </source>
</reference>
<dbReference type="Gene3D" id="3.80.10.10">
    <property type="entry name" value="Ribonuclease Inhibitor"/>
    <property type="match status" value="1"/>
</dbReference>
<gene>
    <name evidence="2" type="ORF">EJ03DRAFT_161295</name>
</gene>
<dbReference type="SUPFAM" id="SSF52047">
    <property type="entry name" value="RNI-like"/>
    <property type="match status" value="1"/>
</dbReference>
<evidence type="ECO:0000256" key="1">
    <source>
        <dbReference type="SAM" id="MobiDB-lite"/>
    </source>
</evidence>
<organism evidence="2 3">
    <name type="scientific">Teratosphaeria nubilosa</name>
    <dbReference type="NCBI Taxonomy" id="161662"/>
    <lineage>
        <taxon>Eukaryota</taxon>
        <taxon>Fungi</taxon>
        <taxon>Dikarya</taxon>
        <taxon>Ascomycota</taxon>
        <taxon>Pezizomycotina</taxon>
        <taxon>Dothideomycetes</taxon>
        <taxon>Dothideomycetidae</taxon>
        <taxon>Mycosphaerellales</taxon>
        <taxon>Teratosphaeriaceae</taxon>
        <taxon>Teratosphaeria</taxon>
    </lineage>
</organism>